<evidence type="ECO:0000313" key="1">
    <source>
        <dbReference type="EMBL" id="TCK66932.1"/>
    </source>
</evidence>
<accession>A0A4R1KPQ3</accession>
<dbReference type="RefSeq" id="WP_132302767.1">
    <property type="nucleotide sequence ID" value="NZ_CP170642.1"/>
</dbReference>
<comment type="caution">
    <text evidence="1">The sequence shown here is derived from an EMBL/GenBank/DDBJ whole genome shotgun (WGS) entry which is preliminary data.</text>
</comment>
<reference evidence="1 2" key="1">
    <citation type="submission" date="2019-03" db="EMBL/GenBank/DDBJ databases">
        <title>Genomic Encyclopedia of Type Strains, Phase IV (KMG-IV): sequencing the most valuable type-strain genomes for metagenomic binning, comparative biology and taxonomic classification.</title>
        <authorList>
            <person name="Goeker M."/>
        </authorList>
    </citation>
    <scope>NUCLEOTIDE SEQUENCE [LARGE SCALE GENOMIC DNA]</scope>
    <source>
        <strain evidence="1 2">DSM 10053</strain>
    </source>
</reference>
<dbReference type="AlphaFoldDB" id="A0A4R1KPQ3"/>
<dbReference type="EMBL" id="SMGJ01000009">
    <property type="protein sequence ID" value="TCK66932.1"/>
    <property type="molecule type" value="Genomic_DNA"/>
</dbReference>
<evidence type="ECO:0000313" key="2">
    <source>
        <dbReference type="Proteomes" id="UP000295496"/>
    </source>
</evidence>
<keyword evidence="2" id="KW-1185">Reference proteome</keyword>
<proteinExistence type="predicted"/>
<sequence>MQINLNPQLEQIIAHNANLQGINTQQLMEKIVVEYFQPTTLYDLAMNYQGEDVAEIELDLPRNPQFSHARHQDFD</sequence>
<protein>
    <submittedName>
        <fullName evidence="1">Uncharacterized protein</fullName>
    </submittedName>
</protein>
<gene>
    <name evidence="1" type="ORF">EV692_2202</name>
</gene>
<organism evidence="1 2">
    <name type="scientific">Lonepinella koalarum</name>
    <dbReference type="NCBI Taxonomy" id="53417"/>
    <lineage>
        <taxon>Bacteria</taxon>
        <taxon>Pseudomonadati</taxon>
        <taxon>Pseudomonadota</taxon>
        <taxon>Gammaproteobacteria</taxon>
        <taxon>Pasteurellales</taxon>
        <taxon>Pasteurellaceae</taxon>
        <taxon>Lonepinella</taxon>
    </lineage>
</organism>
<dbReference type="Proteomes" id="UP000295496">
    <property type="component" value="Unassembled WGS sequence"/>
</dbReference>
<name>A0A4R1KPQ3_9PAST</name>